<keyword evidence="8" id="KW-0547">Nucleotide-binding</keyword>
<evidence type="ECO:0000256" key="10">
    <source>
        <dbReference type="ARBA" id="ARBA00029774"/>
    </source>
</evidence>
<name>A0A3A1Y7N1_9GAMM</name>
<comment type="catalytic activity">
    <reaction evidence="11">
        <text>L-threonine + hydrogencarbonate + ATP = L-threonylcarbamoyladenylate + diphosphate + H2O</text>
        <dbReference type="Rhea" id="RHEA:36407"/>
        <dbReference type="ChEBI" id="CHEBI:15377"/>
        <dbReference type="ChEBI" id="CHEBI:17544"/>
        <dbReference type="ChEBI" id="CHEBI:30616"/>
        <dbReference type="ChEBI" id="CHEBI:33019"/>
        <dbReference type="ChEBI" id="CHEBI:57926"/>
        <dbReference type="ChEBI" id="CHEBI:73682"/>
        <dbReference type="EC" id="2.7.7.87"/>
    </reaction>
</comment>
<keyword evidence="7" id="KW-0548">Nucleotidyltransferase</keyword>
<evidence type="ECO:0000256" key="11">
    <source>
        <dbReference type="ARBA" id="ARBA00048366"/>
    </source>
</evidence>
<keyword evidence="5" id="KW-0808">Transferase</keyword>
<dbReference type="AlphaFoldDB" id="A0A3A1Y7N1"/>
<proteinExistence type="inferred from homology"/>
<evidence type="ECO:0000313" key="13">
    <source>
        <dbReference type="EMBL" id="RIY33531.1"/>
    </source>
</evidence>
<evidence type="ECO:0000256" key="5">
    <source>
        <dbReference type="ARBA" id="ARBA00022679"/>
    </source>
</evidence>
<reference evidence="13 14" key="1">
    <citation type="submission" date="2017-08" db="EMBL/GenBank/DDBJ databases">
        <title>Reclassification of Bisgaard taxon 37 and 44.</title>
        <authorList>
            <person name="Christensen H."/>
        </authorList>
    </citation>
    <scope>NUCLEOTIDE SEQUENCE [LARGE SCALE GENOMIC DNA]</scope>
    <source>
        <strain evidence="13 14">B96_3</strain>
    </source>
</reference>
<dbReference type="RefSeq" id="WP_119524741.1">
    <property type="nucleotide sequence ID" value="NZ_NRHC01000030.1"/>
</dbReference>
<dbReference type="InterPro" id="IPR006070">
    <property type="entry name" value="Sua5-like_dom"/>
</dbReference>
<protein>
    <recommendedName>
        <fullName evidence="10">L-threonylcarbamoyladenylate synthase</fullName>
        <ecNumber evidence="3">2.7.7.87</ecNumber>
    </recommendedName>
    <alternativeName>
        <fullName evidence="10">L-threonylcarbamoyladenylate synthase</fullName>
    </alternativeName>
</protein>
<sequence length="411" mass="45821">MKIAKVSNLKELQATKDLLDKIVAYPTESVFGLGCRIDKLEVIERILALKERDANKGFVILATSLEQVSEIVDLDLIPQSLKELLKHVNHPRKPFKQNSLLSKDKYPGVSESYFNSLVQAIGNIRSEDSDARVRDIGEEDNIHIIYLERILYILKSAYQQAKAHNLLAIGEEAQENLSQALHLVAALHSTGQGLTFLLPAKKDCPEVLRGKFATVAVRITHEPFLMDLINTFGGAIVSTSANYSGSNSLRTAEQVVKMLESSSNLYEQEQVVVYDQPVIYGQEKEVNESILLNLLPKESLEKLASIGEVPKFGVLRNAKDLLVPNLEDVFLAFDDVLVKQLAVLRLLVDLDFTLASYTSVINLELGRIGQEEVFGDQQPEGLELDKVLSFPHLIPAYKEIARVYEKAKARG</sequence>
<dbReference type="Gene3D" id="3.90.870.10">
    <property type="entry name" value="DHBP synthase"/>
    <property type="match status" value="2"/>
</dbReference>
<dbReference type="SUPFAM" id="SSF55821">
    <property type="entry name" value="YrdC/RibB"/>
    <property type="match status" value="2"/>
</dbReference>
<keyword evidence="14" id="KW-1185">Reference proteome</keyword>
<dbReference type="GO" id="GO:0000049">
    <property type="term" value="F:tRNA binding"/>
    <property type="evidence" value="ECO:0007669"/>
    <property type="project" value="TreeGrafter"/>
</dbReference>
<dbReference type="GO" id="GO:0003725">
    <property type="term" value="F:double-stranded RNA binding"/>
    <property type="evidence" value="ECO:0007669"/>
    <property type="project" value="InterPro"/>
</dbReference>
<dbReference type="EC" id="2.7.7.87" evidence="3"/>
<dbReference type="InterPro" id="IPR050156">
    <property type="entry name" value="TC-AMP_synthase_SUA5"/>
</dbReference>
<dbReference type="PANTHER" id="PTHR17490:SF16">
    <property type="entry name" value="THREONYLCARBAMOYL-AMP SYNTHASE"/>
    <property type="match status" value="1"/>
</dbReference>
<keyword evidence="4" id="KW-0963">Cytoplasm</keyword>
<dbReference type="Proteomes" id="UP000265691">
    <property type="component" value="Unassembled WGS sequence"/>
</dbReference>
<comment type="subcellular location">
    <subcellularLocation>
        <location evidence="1">Cytoplasm</location>
    </subcellularLocation>
</comment>
<comment type="similarity">
    <text evidence="2">Belongs to the SUA5 family.</text>
</comment>
<evidence type="ECO:0000256" key="8">
    <source>
        <dbReference type="ARBA" id="ARBA00022741"/>
    </source>
</evidence>
<dbReference type="EMBL" id="NRHC01000030">
    <property type="protein sequence ID" value="RIY33531.1"/>
    <property type="molecule type" value="Genomic_DNA"/>
</dbReference>
<evidence type="ECO:0000256" key="9">
    <source>
        <dbReference type="ARBA" id="ARBA00022840"/>
    </source>
</evidence>
<dbReference type="OrthoDB" id="9814580at2"/>
<dbReference type="GO" id="GO:0005737">
    <property type="term" value="C:cytoplasm"/>
    <property type="evidence" value="ECO:0007669"/>
    <property type="project" value="UniProtKB-SubCell"/>
</dbReference>
<dbReference type="PROSITE" id="PS51163">
    <property type="entry name" value="YRDC"/>
    <property type="match status" value="1"/>
</dbReference>
<keyword evidence="9" id="KW-0067">ATP-binding</keyword>
<dbReference type="Pfam" id="PF01300">
    <property type="entry name" value="Sua5_yciO_yrdC"/>
    <property type="match status" value="2"/>
</dbReference>
<evidence type="ECO:0000256" key="7">
    <source>
        <dbReference type="ARBA" id="ARBA00022695"/>
    </source>
</evidence>
<evidence type="ECO:0000256" key="3">
    <source>
        <dbReference type="ARBA" id="ARBA00012584"/>
    </source>
</evidence>
<comment type="caution">
    <text evidence="13">The sequence shown here is derived from an EMBL/GenBank/DDBJ whole genome shotgun (WGS) entry which is preliminary data.</text>
</comment>
<evidence type="ECO:0000256" key="1">
    <source>
        <dbReference type="ARBA" id="ARBA00004496"/>
    </source>
</evidence>
<evidence type="ECO:0000256" key="4">
    <source>
        <dbReference type="ARBA" id="ARBA00022490"/>
    </source>
</evidence>
<evidence type="ECO:0000313" key="14">
    <source>
        <dbReference type="Proteomes" id="UP000265691"/>
    </source>
</evidence>
<accession>A0A3A1Y7N1</accession>
<dbReference type="PANTHER" id="PTHR17490">
    <property type="entry name" value="SUA5"/>
    <property type="match status" value="1"/>
</dbReference>
<keyword evidence="6" id="KW-0819">tRNA processing</keyword>
<evidence type="ECO:0000256" key="2">
    <source>
        <dbReference type="ARBA" id="ARBA00007663"/>
    </source>
</evidence>
<organism evidence="13 14">
    <name type="scientific">Psittacicella hinzii</name>
    <dbReference type="NCBI Taxonomy" id="2028575"/>
    <lineage>
        <taxon>Bacteria</taxon>
        <taxon>Pseudomonadati</taxon>
        <taxon>Pseudomonadota</taxon>
        <taxon>Gammaproteobacteria</taxon>
        <taxon>Pasteurellales</taxon>
        <taxon>Psittacicellaceae</taxon>
        <taxon>Psittacicella</taxon>
    </lineage>
</organism>
<dbReference type="GO" id="GO:0005524">
    <property type="term" value="F:ATP binding"/>
    <property type="evidence" value="ECO:0007669"/>
    <property type="project" value="UniProtKB-KW"/>
</dbReference>
<dbReference type="GO" id="GO:0006450">
    <property type="term" value="P:regulation of translational fidelity"/>
    <property type="evidence" value="ECO:0007669"/>
    <property type="project" value="TreeGrafter"/>
</dbReference>
<evidence type="ECO:0000259" key="12">
    <source>
        <dbReference type="PROSITE" id="PS51163"/>
    </source>
</evidence>
<dbReference type="InterPro" id="IPR017945">
    <property type="entry name" value="DHBP_synth_RibB-like_a/b_dom"/>
</dbReference>
<gene>
    <name evidence="13" type="ORF">CKF54_02670</name>
</gene>
<dbReference type="GO" id="GO:0061710">
    <property type="term" value="F:L-threonylcarbamoyladenylate synthase"/>
    <property type="evidence" value="ECO:0007669"/>
    <property type="project" value="UniProtKB-EC"/>
</dbReference>
<dbReference type="GO" id="GO:0008033">
    <property type="term" value="P:tRNA processing"/>
    <property type="evidence" value="ECO:0007669"/>
    <property type="project" value="UniProtKB-KW"/>
</dbReference>
<feature type="domain" description="YrdC-like" evidence="12">
    <location>
        <begin position="6"/>
        <end position="309"/>
    </location>
</feature>
<evidence type="ECO:0000256" key="6">
    <source>
        <dbReference type="ARBA" id="ARBA00022694"/>
    </source>
</evidence>